<keyword evidence="6" id="KW-0722">Serine protease inhibitor</keyword>
<evidence type="ECO:0000256" key="5">
    <source>
        <dbReference type="ARBA" id="ARBA00022729"/>
    </source>
</evidence>
<gene>
    <name evidence="12" type="primary">LOC118310142</name>
</gene>
<dbReference type="InterPro" id="IPR036465">
    <property type="entry name" value="vWFA_dom_sf"/>
</dbReference>
<dbReference type="PANTHER" id="PTHR10338:SF119">
    <property type="entry name" value="INTER-ALPHA-TRYPSIN INHIBITOR HEAVY CHAIN H4"/>
    <property type="match status" value="1"/>
</dbReference>
<comment type="subcellular location">
    <subcellularLocation>
        <location evidence="1">Secreted</location>
    </subcellularLocation>
</comment>
<feature type="domain" description="VIT" evidence="11">
    <location>
        <begin position="13"/>
        <end position="142"/>
    </location>
</feature>
<dbReference type="PROSITE" id="PS51468">
    <property type="entry name" value="VIT"/>
    <property type="match status" value="1"/>
</dbReference>
<dbReference type="Pfam" id="PF08487">
    <property type="entry name" value="VIT"/>
    <property type="match status" value="1"/>
</dbReference>
<evidence type="ECO:0000256" key="2">
    <source>
        <dbReference type="ARBA" id="ARBA00010158"/>
    </source>
</evidence>
<feature type="coiled-coil region" evidence="8">
    <location>
        <begin position="527"/>
        <end position="554"/>
    </location>
</feature>
<dbReference type="SUPFAM" id="SSF53300">
    <property type="entry name" value="vWA-like"/>
    <property type="match status" value="1"/>
</dbReference>
<evidence type="ECO:0000256" key="9">
    <source>
        <dbReference type="SAM" id="SignalP"/>
    </source>
</evidence>
<dbReference type="GO" id="GO:0005576">
    <property type="term" value="C:extracellular region"/>
    <property type="evidence" value="ECO:0007669"/>
    <property type="project" value="UniProtKB-SubCell"/>
</dbReference>
<dbReference type="InterPro" id="IPR013694">
    <property type="entry name" value="VIT"/>
</dbReference>
<evidence type="ECO:0000313" key="13">
    <source>
        <dbReference type="Proteomes" id="UP000694558"/>
    </source>
</evidence>
<dbReference type="InterPro" id="IPR050934">
    <property type="entry name" value="ITIH"/>
</dbReference>
<dbReference type="SMART" id="SM00327">
    <property type="entry name" value="VWA"/>
    <property type="match status" value="1"/>
</dbReference>
<dbReference type="PROSITE" id="PS50234">
    <property type="entry name" value="VWFA"/>
    <property type="match status" value="1"/>
</dbReference>
<evidence type="ECO:0000313" key="12">
    <source>
        <dbReference type="Ensembl" id="ENSSMAP00000064360.1"/>
    </source>
</evidence>
<evidence type="ECO:0000256" key="4">
    <source>
        <dbReference type="ARBA" id="ARBA00022690"/>
    </source>
</evidence>
<dbReference type="SMART" id="SM00609">
    <property type="entry name" value="VIT"/>
    <property type="match status" value="1"/>
</dbReference>
<reference evidence="12" key="2">
    <citation type="submission" date="2025-08" db="UniProtKB">
        <authorList>
            <consortium name="Ensembl"/>
        </authorList>
    </citation>
    <scope>IDENTIFICATION</scope>
</reference>
<dbReference type="FunFam" id="3.40.50.410:FF:000013">
    <property type="entry name" value="inter-alpha-trypsin inhibitor heavy chain H2"/>
    <property type="match status" value="1"/>
</dbReference>
<keyword evidence="7" id="KW-0325">Glycoprotein</keyword>
<dbReference type="PANTHER" id="PTHR10338">
    <property type="entry name" value="INTER-ALPHA-TRYPSIN INHIBITOR HEAVY CHAIN FAMILY MEMBER"/>
    <property type="match status" value="1"/>
</dbReference>
<proteinExistence type="inferred from homology"/>
<keyword evidence="4" id="KW-0646">Protease inhibitor</keyword>
<dbReference type="GO" id="GO:0004867">
    <property type="term" value="F:serine-type endopeptidase inhibitor activity"/>
    <property type="evidence" value="ECO:0007669"/>
    <property type="project" value="UniProtKB-KW"/>
</dbReference>
<keyword evidence="8" id="KW-0175">Coiled coil</keyword>
<dbReference type="Gene3D" id="3.40.50.410">
    <property type="entry name" value="von Willebrand factor, type A domain"/>
    <property type="match status" value="1"/>
</dbReference>
<feature type="signal peptide" evidence="9">
    <location>
        <begin position="1"/>
        <end position="20"/>
    </location>
</feature>
<evidence type="ECO:0000256" key="8">
    <source>
        <dbReference type="SAM" id="Coils"/>
    </source>
</evidence>
<dbReference type="GeneTree" id="ENSGT00940000154554"/>
<protein>
    <submittedName>
        <fullName evidence="12">Inter-alpha-trypsin inhibitor heavy chain 3b, tandem duplicate 2</fullName>
    </submittedName>
</protein>
<evidence type="ECO:0000256" key="3">
    <source>
        <dbReference type="ARBA" id="ARBA00022525"/>
    </source>
</evidence>
<feature type="domain" description="VWFA" evidence="10">
    <location>
        <begin position="269"/>
        <end position="447"/>
    </location>
</feature>
<organism evidence="12 13">
    <name type="scientific">Scophthalmus maximus</name>
    <name type="common">Turbot</name>
    <name type="synonym">Psetta maxima</name>
    <dbReference type="NCBI Taxonomy" id="52904"/>
    <lineage>
        <taxon>Eukaryota</taxon>
        <taxon>Metazoa</taxon>
        <taxon>Chordata</taxon>
        <taxon>Craniata</taxon>
        <taxon>Vertebrata</taxon>
        <taxon>Euteleostomi</taxon>
        <taxon>Actinopterygii</taxon>
        <taxon>Neopterygii</taxon>
        <taxon>Teleostei</taxon>
        <taxon>Neoteleostei</taxon>
        <taxon>Acanthomorphata</taxon>
        <taxon>Carangaria</taxon>
        <taxon>Pleuronectiformes</taxon>
        <taxon>Pleuronectoidei</taxon>
        <taxon>Scophthalmidae</taxon>
        <taxon>Scophthalmus</taxon>
    </lineage>
</organism>
<dbReference type="AlphaFoldDB" id="A0A8D3DXV1"/>
<feature type="chain" id="PRO_5034676524" evidence="9">
    <location>
        <begin position="21"/>
        <end position="761"/>
    </location>
</feature>
<dbReference type="Proteomes" id="UP000694558">
    <property type="component" value="Chromosome 6"/>
</dbReference>
<dbReference type="Pfam" id="PF00092">
    <property type="entry name" value="VWA"/>
    <property type="match status" value="1"/>
</dbReference>
<accession>A0A8D3DXV1</accession>
<keyword evidence="5 9" id="KW-0732">Signal</keyword>
<reference evidence="12" key="1">
    <citation type="submission" date="2023-05" db="EMBL/GenBank/DDBJ databases">
        <title>High-quality long-read genome of Scophthalmus maximus.</title>
        <authorList>
            <person name="Lien S."/>
            <person name="Martinez P."/>
        </authorList>
    </citation>
    <scope>NUCLEOTIDE SEQUENCE [LARGE SCALE GENOMIC DNA]</scope>
</reference>
<evidence type="ECO:0000256" key="7">
    <source>
        <dbReference type="ARBA" id="ARBA00023180"/>
    </source>
</evidence>
<dbReference type="InterPro" id="IPR002035">
    <property type="entry name" value="VWF_A"/>
</dbReference>
<evidence type="ECO:0000256" key="1">
    <source>
        <dbReference type="ARBA" id="ARBA00004613"/>
    </source>
</evidence>
<dbReference type="Ensembl" id="ENSSMAT00000049105.1">
    <property type="protein sequence ID" value="ENSSMAP00000064360.1"/>
    <property type="gene ID" value="ENSSMAG00000020958.2"/>
</dbReference>
<comment type="similarity">
    <text evidence="2">Belongs to the ITIH family.</text>
</comment>
<keyword evidence="3" id="KW-0964">Secreted</keyword>
<name>A0A8D3DXV1_SCOMX</name>
<evidence type="ECO:0000259" key="10">
    <source>
        <dbReference type="PROSITE" id="PS50234"/>
    </source>
</evidence>
<sequence length="761" mass="84953">MERAVVQITLFGLLLALVTTLPNKDDWDIYSFHINSTVTSRYATTVVTSRVANRMDESKEIEFQVRIPKNAFISKFRMFIDGEMYDGVVKAKEQAQQQYTEAVSRGQSAGIVSSVGRTLEEFKTSVTVAAHKKVTFELTYEELLRRRLGNYKLQIHARPMQPVKDFKVDVYVHEQAHINFIKVQGGLSTKALANAITLTHADKQAWVYFYPTEDQQKTCDSCGEQGMNGDLVIVYDVNRDTSLGDLKVQSNGYFVHHFAPSSLTRIPKNVVFVIDQSGSMHGRKIQQTRIALIRILNDLAAEDFFGLITFDSSIFYWKRRLLQASMENLHSAKKFAEAITDRGATDINQAVLEGARMLNAHPREGSASILILLTDGDPNSGVTNLEKIQSNVRKAIADEFPLYCLGFGFDVNFKFLETMSLQNNGVARRIYEDTDADLQLKGFYEEVATPLLTDVAMIYMGGTNLTKTNFSQYYNGSEIVVAGQILDNDVETFIPQVVAISVRINPLCTSGCNLLNPLRVWAYLTVKQLLEKELQLSEAEKDKVKKEALELSLKYSFVTPLTSMVVTKPLGESTDVLHKPREGGPAGFGGPLRHTLDSLMLSSGRRFHGMSQSPPVKGEQHNTQNKHIANSKVILFFPCSESLCQLNSTYYHYCSVCALELSVSGDLDSVANGGFTNITIHFNTEQHIKIDTDEIIVRDGQKVTRACFSSLTVIKRNTEVDVAAGDIRIVILLHKTGGEEFLWPVIRQQSSDNNTEGILGG</sequence>
<evidence type="ECO:0000259" key="11">
    <source>
        <dbReference type="PROSITE" id="PS51468"/>
    </source>
</evidence>
<evidence type="ECO:0000256" key="6">
    <source>
        <dbReference type="ARBA" id="ARBA00022900"/>
    </source>
</evidence>